<evidence type="ECO:0000313" key="2">
    <source>
        <dbReference type="Proteomes" id="UP000523007"/>
    </source>
</evidence>
<dbReference type="RefSeq" id="WP_184585442.1">
    <property type="nucleotide sequence ID" value="NZ_JACHJT010000003.1"/>
</dbReference>
<gene>
    <name evidence="1" type="ORF">F4561_006582</name>
</gene>
<keyword evidence="2" id="KW-1185">Reference proteome</keyword>
<name>A0A7W7RP86_9ACTN</name>
<evidence type="ECO:0000313" key="1">
    <source>
        <dbReference type="EMBL" id="MBB4935673.1"/>
    </source>
</evidence>
<organism evidence="1 2">
    <name type="scientific">Lipingzhangella halophila</name>
    <dbReference type="NCBI Taxonomy" id="1783352"/>
    <lineage>
        <taxon>Bacteria</taxon>
        <taxon>Bacillati</taxon>
        <taxon>Actinomycetota</taxon>
        <taxon>Actinomycetes</taxon>
        <taxon>Streptosporangiales</taxon>
        <taxon>Nocardiopsidaceae</taxon>
        <taxon>Lipingzhangella</taxon>
    </lineage>
</organism>
<dbReference type="Proteomes" id="UP000523007">
    <property type="component" value="Unassembled WGS sequence"/>
</dbReference>
<protein>
    <submittedName>
        <fullName evidence="1">Uncharacterized protein</fullName>
    </submittedName>
</protein>
<accession>A0A7W7RP86</accession>
<sequence length="75" mass="7746">MSSPTAPLAAAAREHHAAAAPGSLQRRAAGCAGVVLATTRTINGARRELRQADLDDEVRAAALDLIDQLTEGPTE</sequence>
<dbReference type="AlphaFoldDB" id="A0A7W7RP86"/>
<dbReference type="EMBL" id="JACHJT010000003">
    <property type="protein sequence ID" value="MBB4935673.1"/>
    <property type="molecule type" value="Genomic_DNA"/>
</dbReference>
<comment type="caution">
    <text evidence="1">The sequence shown here is derived from an EMBL/GenBank/DDBJ whole genome shotgun (WGS) entry which is preliminary data.</text>
</comment>
<reference evidence="1 2" key="1">
    <citation type="submission" date="2020-08" db="EMBL/GenBank/DDBJ databases">
        <title>Sequencing the genomes of 1000 actinobacteria strains.</title>
        <authorList>
            <person name="Klenk H.-P."/>
        </authorList>
    </citation>
    <scope>NUCLEOTIDE SEQUENCE [LARGE SCALE GENOMIC DNA]</scope>
    <source>
        <strain evidence="1 2">DSM 102030</strain>
    </source>
</reference>
<proteinExistence type="predicted"/>